<dbReference type="SUPFAM" id="SSF88723">
    <property type="entry name" value="PIN domain-like"/>
    <property type="match status" value="1"/>
</dbReference>
<name>A0A150IUE6_9EURY</name>
<dbReference type="InterPro" id="IPR029060">
    <property type="entry name" value="PIN-like_dom_sf"/>
</dbReference>
<dbReference type="Proteomes" id="UP000075578">
    <property type="component" value="Unassembled WGS sequence"/>
</dbReference>
<protein>
    <recommendedName>
        <fullName evidence="3">PIN domain-containing protein</fullName>
    </recommendedName>
</protein>
<evidence type="ECO:0008006" key="3">
    <source>
        <dbReference type="Google" id="ProtNLM"/>
    </source>
</evidence>
<accession>A0A150IUE6</accession>
<proteinExistence type="predicted"/>
<reference evidence="1 2" key="1">
    <citation type="journal article" date="2016" name="ISME J.">
        <title>Chasing the elusive Euryarchaeota class WSA2: genomes reveal a uniquely fastidious methyl-reducing methanogen.</title>
        <authorList>
            <person name="Nobu M.K."/>
            <person name="Narihiro T."/>
            <person name="Kuroda K."/>
            <person name="Mei R."/>
            <person name="Liu W.T."/>
        </authorList>
    </citation>
    <scope>NUCLEOTIDE SEQUENCE [LARGE SCALE GENOMIC DNA]</scope>
    <source>
        <strain evidence="1">U1lsi0528_Bin089</strain>
    </source>
</reference>
<comment type="caution">
    <text evidence="1">The sequence shown here is derived from an EMBL/GenBank/DDBJ whole genome shotgun (WGS) entry which is preliminary data.</text>
</comment>
<dbReference type="EMBL" id="LNGD01000137">
    <property type="protein sequence ID" value="KYC48593.1"/>
    <property type="molecule type" value="Genomic_DNA"/>
</dbReference>
<evidence type="ECO:0000313" key="1">
    <source>
        <dbReference type="EMBL" id="KYC48593.1"/>
    </source>
</evidence>
<sequence length="51" mass="5781">MSRCHGNILNYDGTLSFADSVSIEIMRNLKIDEIVSFDSDFDKVDEITRIG</sequence>
<evidence type="ECO:0000313" key="2">
    <source>
        <dbReference type="Proteomes" id="UP000075578"/>
    </source>
</evidence>
<gene>
    <name evidence="1" type="ORF">AMQ74_01588</name>
</gene>
<dbReference type="AlphaFoldDB" id="A0A150IUE6"/>
<dbReference type="Gene3D" id="3.40.50.1010">
    <property type="entry name" value="5'-nuclease"/>
    <property type="match status" value="1"/>
</dbReference>
<organism evidence="1 2">
    <name type="scientific">Candidatus Methanofastidiosum methylothiophilum</name>
    <dbReference type="NCBI Taxonomy" id="1705564"/>
    <lineage>
        <taxon>Archaea</taxon>
        <taxon>Methanobacteriati</taxon>
        <taxon>Methanobacteriota</taxon>
        <taxon>Stenosarchaea group</taxon>
        <taxon>Candidatus Methanofastidiosia</taxon>
        <taxon>Candidatus Methanofastidiosales</taxon>
        <taxon>Candidatus Methanofastidiosaceae</taxon>
        <taxon>Candidatus Methanofastidiosum</taxon>
    </lineage>
</organism>